<dbReference type="AlphaFoldDB" id="E9HRL9"/>
<dbReference type="HOGENOM" id="CLU_1016562_0_0_1"/>
<name>E9HRL9_DAPPU</name>
<dbReference type="Proteomes" id="UP000000305">
    <property type="component" value="Unassembled WGS sequence"/>
</dbReference>
<keyword evidence="3" id="KW-1185">Reference proteome</keyword>
<sequence>MSSGIQLGRQAGLGGGWIGESAPRLKFGNRLRRSYVRMDSRPTTIHYHMWRKRGETSVLFQTTTRASARYAANVTTTTGQRVTVDLTERIATPSPRGSARAQLTTALEQQRQSKTALITILNTGAASGQAAAGQSGAQALPVTPNISATAVESIPNFESWVKRLPTILRQFCGKSSRGRKFDKCSAYPSSIKKIHEDSFGLAGRVCSSNERLATVTSNSGGLLEKQDVELKELKEDQGKNWGNRPSHVSVNGITHPKETSYLQSASTVEKKDIC</sequence>
<reference evidence="2 3" key="1">
    <citation type="journal article" date="2011" name="Science">
        <title>The ecoresponsive genome of Daphnia pulex.</title>
        <authorList>
            <person name="Colbourne J.K."/>
            <person name="Pfrender M.E."/>
            <person name="Gilbert D."/>
            <person name="Thomas W.K."/>
            <person name="Tucker A."/>
            <person name="Oakley T.H."/>
            <person name="Tokishita S."/>
            <person name="Aerts A."/>
            <person name="Arnold G.J."/>
            <person name="Basu M.K."/>
            <person name="Bauer D.J."/>
            <person name="Caceres C.E."/>
            <person name="Carmel L."/>
            <person name="Casola C."/>
            <person name="Choi J.H."/>
            <person name="Detter J.C."/>
            <person name="Dong Q."/>
            <person name="Dusheyko S."/>
            <person name="Eads B.D."/>
            <person name="Frohlich T."/>
            <person name="Geiler-Samerotte K.A."/>
            <person name="Gerlach D."/>
            <person name="Hatcher P."/>
            <person name="Jogdeo S."/>
            <person name="Krijgsveld J."/>
            <person name="Kriventseva E.V."/>
            <person name="Kultz D."/>
            <person name="Laforsch C."/>
            <person name="Lindquist E."/>
            <person name="Lopez J."/>
            <person name="Manak J.R."/>
            <person name="Muller J."/>
            <person name="Pangilinan J."/>
            <person name="Patwardhan R.P."/>
            <person name="Pitluck S."/>
            <person name="Pritham E.J."/>
            <person name="Rechtsteiner A."/>
            <person name="Rho M."/>
            <person name="Rogozin I.B."/>
            <person name="Sakarya O."/>
            <person name="Salamov A."/>
            <person name="Schaack S."/>
            <person name="Shapiro H."/>
            <person name="Shiga Y."/>
            <person name="Skalitzky C."/>
            <person name="Smith Z."/>
            <person name="Souvorov A."/>
            <person name="Sung W."/>
            <person name="Tang Z."/>
            <person name="Tsuchiya D."/>
            <person name="Tu H."/>
            <person name="Vos H."/>
            <person name="Wang M."/>
            <person name="Wolf Y.I."/>
            <person name="Yamagata H."/>
            <person name="Yamada T."/>
            <person name="Ye Y."/>
            <person name="Shaw J.R."/>
            <person name="Andrews J."/>
            <person name="Crease T.J."/>
            <person name="Tang H."/>
            <person name="Lucas S.M."/>
            <person name="Robertson H.M."/>
            <person name="Bork P."/>
            <person name="Koonin E.V."/>
            <person name="Zdobnov E.M."/>
            <person name="Grigoriev I.V."/>
            <person name="Lynch M."/>
            <person name="Boore J.L."/>
        </authorList>
    </citation>
    <scope>NUCLEOTIDE SEQUENCE [LARGE SCALE GENOMIC DNA]</scope>
</reference>
<organism evidence="2 3">
    <name type="scientific">Daphnia pulex</name>
    <name type="common">Water flea</name>
    <dbReference type="NCBI Taxonomy" id="6669"/>
    <lineage>
        <taxon>Eukaryota</taxon>
        <taxon>Metazoa</taxon>
        <taxon>Ecdysozoa</taxon>
        <taxon>Arthropoda</taxon>
        <taxon>Crustacea</taxon>
        <taxon>Branchiopoda</taxon>
        <taxon>Diplostraca</taxon>
        <taxon>Cladocera</taxon>
        <taxon>Anomopoda</taxon>
        <taxon>Daphniidae</taxon>
        <taxon>Daphnia</taxon>
    </lineage>
</organism>
<accession>E9HRL9</accession>
<proteinExistence type="predicted"/>
<feature type="region of interest" description="Disordered" evidence="1">
    <location>
        <begin position="236"/>
        <end position="256"/>
    </location>
</feature>
<dbReference type="KEGG" id="dpx:DAPPUDRAFT_264451"/>
<dbReference type="InParanoid" id="E9HRL9"/>
<evidence type="ECO:0000256" key="1">
    <source>
        <dbReference type="SAM" id="MobiDB-lite"/>
    </source>
</evidence>
<evidence type="ECO:0000313" key="2">
    <source>
        <dbReference type="EMBL" id="EFX65613.1"/>
    </source>
</evidence>
<evidence type="ECO:0000313" key="3">
    <source>
        <dbReference type="Proteomes" id="UP000000305"/>
    </source>
</evidence>
<dbReference type="EMBL" id="GL732738">
    <property type="protein sequence ID" value="EFX65613.1"/>
    <property type="molecule type" value="Genomic_DNA"/>
</dbReference>
<protein>
    <submittedName>
        <fullName evidence="2">Uncharacterized protein</fullName>
    </submittedName>
</protein>
<gene>
    <name evidence="2" type="ORF">DAPPUDRAFT_264451</name>
</gene>